<dbReference type="Gene3D" id="3.40.50.720">
    <property type="entry name" value="NAD(P)-binding Rossmann-like Domain"/>
    <property type="match status" value="1"/>
</dbReference>
<organism evidence="2 3">
    <name type="scientific">Phreatobacter stygius</name>
    <dbReference type="NCBI Taxonomy" id="1940610"/>
    <lineage>
        <taxon>Bacteria</taxon>
        <taxon>Pseudomonadati</taxon>
        <taxon>Pseudomonadota</taxon>
        <taxon>Alphaproteobacteria</taxon>
        <taxon>Hyphomicrobiales</taxon>
        <taxon>Phreatobacteraceae</taxon>
        <taxon>Phreatobacter</taxon>
    </lineage>
</organism>
<accession>A0A4D7B4E2</accession>
<evidence type="ECO:0000313" key="3">
    <source>
        <dbReference type="Proteomes" id="UP000298781"/>
    </source>
</evidence>
<reference evidence="2 3" key="1">
    <citation type="submission" date="2019-04" db="EMBL/GenBank/DDBJ databases">
        <title>Phreatobacter aquaticus sp. nov.</title>
        <authorList>
            <person name="Choi A."/>
        </authorList>
    </citation>
    <scope>NUCLEOTIDE SEQUENCE [LARGE SCALE GENOMIC DNA]</scope>
    <source>
        <strain evidence="2 3">KCTC 52518</strain>
    </source>
</reference>
<dbReference type="GO" id="GO:0030497">
    <property type="term" value="P:fatty acid elongation"/>
    <property type="evidence" value="ECO:0007669"/>
    <property type="project" value="TreeGrafter"/>
</dbReference>
<dbReference type="SUPFAM" id="SSF51735">
    <property type="entry name" value="NAD(P)-binding Rossmann-fold domains"/>
    <property type="match status" value="1"/>
</dbReference>
<dbReference type="KEGG" id="pstg:E8M01_17685"/>
<dbReference type="InterPro" id="IPR002347">
    <property type="entry name" value="SDR_fam"/>
</dbReference>
<keyword evidence="3" id="KW-1185">Reference proteome</keyword>
<dbReference type="RefSeq" id="WP_136961329.1">
    <property type="nucleotide sequence ID" value="NZ_CP039690.1"/>
</dbReference>
<dbReference type="Proteomes" id="UP000298781">
    <property type="component" value="Chromosome"/>
</dbReference>
<dbReference type="PANTHER" id="PTHR42760">
    <property type="entry name" value="SHORT-CHAIN DEHYDROGENASES/REDUCTASES FAMILY MEMBER"/>
    <property type="match status" value="1"/>
</dbReference>
<dbReference type="AlphaFoldDB" id="A0A4D7B4E2"/>
<proteinExistence type="inferred from homology"/>
<dbReference type="Pfam" id="PF13561">
    <property type="entry name" value="adh_short_C2"/>
    <property type="match status" value="1"/>
</dbReference>
<dbReference type="EMBL" id="CP039690">
    <property type="protein sequence ID" value="QCI65883.1"/>
    <property type="molecule type" value="Genomic_DNA"/>
</dbReference>
<dbReference type="OrthoDB" id="9780084at2"/>
<protein>
    <submittedName>
        <fullName evidence="2">SDR family oxidoreductase</fullName>
    </submittedName>
</protein>
<evidence type="ECO:0000313" key="2">
    <source>
        <dbReference type="EMBL" id="QCI65883.1"/>
    </source>
</evidence>
<comment type="similarity">
    <text evidence="1">Belongs to the short-chain dehydrogenases/reductases (SDR) family.</text>
</comment>
<name>A0A4D7B4E2_9HYPH</name>
<dbReference type="PRINTS" id="PR00080">
    <property type="entry name" value="SDRFAMILY"/>
</dbReference>
<dbReference type="PANTHER" id="PTHR42760:SF40">
    <property type="entry name" value="3-OXOACYL-[ACYL-CARRIER-PROTEIN] REDUCTASE, CHLOROPLASTIC"/>
    <property type="match status" value="1"/>
</dbReference>
<sequence length="253" mass="25979">MLIRFDGKTIIVAGAARGIGQAITRSLAADGAEVFACDLLAEALGPLTAKTEAGGAIHALPVDITDEASIGAVVAAAGGAVDVLVYVAGGVRGQQARPLEEVSADDFDAVVDVNLKGAFLFAKAVAPGMKAKGSGRIITISSRAGLATSLTGIQSYAAAKHGQIGLVKQLAQELGPFGITVNSVAPGFMATSPDYERQWASYTPDFRATFTDRIAMRRMGKPDDIADAVTFLASDFASWITGQTLPVTGAPLL</sequence>
<dbReference type="GO" id="GO:0016616">
    <property type="term" value="F:oxidoreductase activity, acting on the CH-OH group of donors, NAD or NADP as acceptor"/>
    <property type="evidence" value="ECO:0007669"/>
    <property type="project" value="TreeGrafter"/>
</dbReference>
<dbReference type="PRINTS" id="PR00081">
    <property type="entry name" value="GDHRDH"/>
</dbReference>
<dbReference type="InterPro" id="IPR036291">
    <property type="entry name" value="NAD(P)-bd_dom_sf"/>
</dbReference>
<dbReference type="FunFam" id="3.40.50.720:FF:000084">
    <property type="entry name" value="Short-chain dehydrogenase reductase"/>
    <property type="match status" value="1"/>
</dbReference>
<evidence type="ECO:0000256" key="1">
    <source>
        <dbReference type="ARBA" id="ARBA00006484"/>
    </source>
</evidence>
<dbReference type="CDD" id="cd05233">
    <property type="entry name" value="SDR_c"/>
    <property type="match status" value="1"/>
</dbReference>
<gene>
    <name evidence="2" type="ORF">E8M01_17685</name>
</gene>